<feature type="region of interest" description="Disordered" evidence="1">
    <location>
        <begin position="93"/>
        <end position="160"/>
    </location>
</feature>
<dbReference type="Proteomes" id="UP000054107">
    <property type="component" value="Unassembled WGS sequence"/>
</dbReference>
<protein>
    <submittedName>
        <fullName evidence="2">Uncharacterized protein</fullName>
    </submittedName>
</protein>
<organism evidence="2 3">
    <name type="scientific">Parasitella parasitica</name>
    <dbReference type="NCBI Taxonomy" id="35722"/>
    <lineage>
        <taxon>Eukaryota</taxon>
        <taxon>Fungi</taxon>
        <taxon>Fungi incertae sedis</taxon>
        <taxon>Mucoromycota</taxon>
        <taxon>Mucoromycotina</taxon>
        <taxon>Mucoromycetes</taxon>
        <taxon>Mucorales</taxon>
        <taxon>Mucorineae</taxon>
        <taxon>Mucoraceae</taxon>
        <taxon>Parasitella</taxon>
    </lineage>
</organism>
<evidence type="ECO:0000313" key="2">
    <source>
        <dbReference type="EMBL" id="CEP07737.1"/>
    </source>
</evidence>
<feature type="compositionally biased region" description="Polar residues" evidence="1">
    <location>
        <begin position="140"/>
        <end position="151"/>
    </location>
</feature>
<reference evidence="2 3" key="1">
    <citation type="submission" date="2014-09" db="EMBL/GenBank/DDBJ databases">
        <authorList>
            <person name="Ellenberger Sabrina"/>
        </authorList>
    </citation>
    <scope>NUCLEOTIDE SEQUENCE [LARGE SCALE GENOMIC DNA]</scope>
    <source>
        <strain evidence="2 3">CBS 412.66</strain>
    </source>
</reference>
<feature type="compositionally biased region" description="Basic and acidic residues" evidence="1">
    <location>
        <begin position="129"/>
        <end position="139"/>
    </location>
</feature>
<gene>
    <name evidence="2" type="primary">PARPA_01045.1 scaffold 1359</name>
</gene>
<name>A0A0B7MRQ1_9FUNG</name>
<evidence type="ECO:0000313" key="3">
    <source>
        <dbReference type="Proteomes" id="UP000054107"/>
    </source>
</evidence>
<dbReference type="OrthoDB" id="2406983at2759"/>
<sequence>MNYLVMDRASEAAANDLAEVRKLIEGMNALVNSQIQQQQAQQQAQQAQQHQLQVQFREYLSHNEQQQQQEATLIAATLAAVSQQHQHYLNVSSASTSPMTDPSNTNASTSSQREKADESVTDTAQEKIVSSHDAEKAEKANTNTTSQQHTTKAAPPVPIYSGPTPQTGVIVEVTHLTFNRVLYFQLAQDATIEPMLAWLRLSYQDVAISGMVLQYKGFDGLWKCLLNRDDSLRRILKQSMKGNTMLQMRVPREQDLLSSGYTDRRLLALTKTECM</sequence>
<dbReference type="EMBL" id="LN719426">
    <property type="protein sequence ID" value="CEP07737.1"/>
    <property type="molecule type" value="Genomic_DNA"/>
</dbReference>
<accession>A0A0B7MRQ1</accession>
<keyword evidence="3" id="KW-1185">Reference proteome</keyword>
<dbReference type="AlphaFoldDB" id="A0A0B7MRQ1"/>
<feature type="compositionally biased region" description="Polar residues" evidence="1">
    <location>
        <begin position="93"/>
        <end position="111"/>
    </location>
</feature>
<proteinExistence type="predicted"/>
<evidence type="ECO:0000256" key="1">
    <source>
        <dbReference type="SAM" id="MobiDB-lite"/>
    </source>
</evidence>
<dbReference type="STRING" id="35722.A0A0B7MRQ1"/>